<dbReference type="PANTHER" id="PTHR42852">
    <property type="entry name" value="THIOL:DISULFIDE INTERCHANGE PROTEIN DSBE"/>
    <property type="match status" value="1"/>
</dbReference>
<dbReference type="Proteomes" id="UP000190367">
    <property type="component" value="Unassembled WGS sequence"/>
</dbReference>
<dbReference type="OrthoDB" id="640449at2"/>
<sequence>MKKITTSARILLLFTALSTGAYAQQKTVVIKGTVVGDTRGYNRMDMYSRNPDRYDSMNVVNNTFSGEVPFEAPYRLLFASLHDSKVRGGYAPQAILIDKPGTYHVVATIDSNGTHYSSVDGAAQQVYAAFSAEQDKAWETIEKAMKQKYGEDVMKSLYGKNPNAAAATDMETMEKAATAKLVQRHVSKHPGSYASAVILQRNSGSLDSKTLTTLYERLTPGIKALREGEAIKTEIAARKLSANGATPADFTLMNEVEKAVKLSDYRGKYLLIDFWASWCGPCRASFPHMRELYAQYKDKNFEILSISTDRDKAAWLKAVKDENNPWPQAHDAKSEVSKNTFNVQVLPTLFILDPKGKIIAQKLEGGDLDKKLKELMP</sequence>
<dbReference type="InterPro" id="IPR013766">
    <property type="entry name" value="Thioredoxin_domain"/>
</dbReference>
<dbReference type="Pfam" id="PF00578">
    <property type="entry name" value="AhpC-TSA"/>
    <property type="match status" value="1"/>
</dbReference>
<gene>
    <name evidence="7" type="ORF">SAMN04488128_106296</name>
</gene>
<feature type="chain" id="PRO_5012775256" evidence="5">
    <location>
        <begin position="24"/>
        <end position="377"/>
    </location>
</feature>
<evidence type="ECO:0000256" key="1">
    <source>
        <dbReference type="ARBA" id="ARBA00004196"/>
    </source>
</evidence>
<feature type="domain" description="Thioredoxin" evidence="6">
    <location>
        <begin position="241"/>
        <end position="377"/>
    </location>
</feature>
<dbReference type="InterPro" id="IPR017937">
    <property type="entry name" value="Thioredoxin_CS"/>
</dbReference>
<dbReference type="PANTHER" id="PTHR42852:SF6">
    <property type="entry name" value="THIOL:DISULFIDE INTERCHANGE PROTEIN DSBE"/>
    <property type="match status" value="1"/>
</dbReference>
<dbReference type="GO" id="GO:0016491">
    <property type="term" value="F:oxidoreductase activity"/>
    <property type="evidence" value="ECO:0007669"/>
    <property type="project" value="InterPro"/>
</dbReference>
<dbReference type="InterPro" id="IPR050553">
    <property type="entry name" value="Thioredoxin_ResA/DsbE_sf"/>
</dbReference>
<dbReference type="GO" id="GO:0016209">
    <property type="term" value="F:antioxidant activity"/>
    <property type="evidence" value="ECO:0007669"/>
    <property type="project" value="InterPro"/>
</dbReference>
<comment type="subcellular location">
    <subcellularLocation>
        <location evidence="1">Cell envelope</location>
    </subcellularLocation>
</comment>
<evidence type="ECO:0000313" key="8">
    <source>
        <dbReference type="Proteomes" id="UP000190367"/>
    </source>
</evidence>
<dbReference type="InterPro" id="IPR036249">
    <property type="entry name" value="Thioredoxin-like_sf"/>
</dbReference>
<dbReference type="STRING" id="634771.SAMN04488128_106296"/>
<evidence type="ECO:0000256" key="4">
    <source>
        <dbReference type="ARBA" id="ARBA00023284"/>
    </source>
</evidence>
<proteinExistence type="predicted"/>
<name>A0A1T4TU33_9BACT</name>
<evidence type="ECO:0000256" key="3">
    <source>
        <dbReference type="ARBA" id="ARBA00023157"/>
    </source>
</evidence>
<evidence type="ECO:0000256" key="5">
    <source>
        <dbReference type="SAM" id="SignalP"/>
    </source>
</evidence>
<accession>A0A1T4TU33</accession>
<dbReference type="CDD" id="cd02966">
    <property type="entry name" value="TlpA_like_family"/>
    <property type="match status" value="1"/>
</dbReference>
<keyword evidence="8" id="KW-1185">Reference proteome</keyword>
<keyword evidence="3" id="KW-1015">Disulfide bond</keyword>
<dbReference type="PROSITE" id="PS51352">
    <property type="entry name" value="THIOREDOXIN_2"/>
    <property type="match status" value="1"/>
</dbReference>
<dbReference type="PROSITE" id="PS00194">
    <property type="entry name" value="THIOREDOXIN_1"/>
    <property type="match status" value="1"/>
</dbReference>
<dbReference type="GO" id="GO:0030313">
    <property type="term" value="C:cell envelope"/>
    <property type="evidence" value="ECO:0007669"/>
    <property type="project" value="UniProtKB-SubCell"/>
</dbReference>
<keyword evidence="2" id="KW-0201">Cytochrome c-type biogenesis</keyword>
<dbReference type="InterPro" id="IPR000866">
    <property type="entry name" value="AhpC/TSA"/>
</dbReference>
<organism evidence="7 8">
    <name type="scientific">Chitinophaga eiseniae</name>
    <dbReference type="NCBI Taxonomy" id="634771"/>
    <lineage>
        <taxon>Bacteria</taxon>
        <taxon>Pseudomonadati</taxon>
        <taxon>Bacteroidota</taxon>
        <taxon>Chitinophagia</taxon>
        <taxon>Chitinophagales</taxon>
        <taxon>Chitinophagaceae</taxon>
        <taxon>Chitinophaga</taxon>
    </lineage>
</organism>
<dbReference type="GO" id="GO:0017004">
    <property type="term" value="P:cytochrome complex assembly"/>
    <property type="evidence" value="ECO:0007669"/>
    <property type="project" value="UniProtKB-KW"/>
</dbReference>
<dbReference type="RefSeq" id="WP_078672646.1">
    <property type="nucleotide sequence ID" value="NZ_FUWZ01000006.1"/>
</dbReference>
<feature type="signal peptide" evidence="5">
    <location>
        <begin position="1"/>
        <end position="23"/>
    </location>
</feature>
<dbReference type="EMBL" id="FUWZ01000006">
    <property type="protein sequence ID" value="SKA43967.1"/>
    <property type="molecule type" value="Genomic_DNA"/>
</dbReference>
<keyword evidence="5" id="KW-0732">Signal</keyword>
<evidence type="ECO:0000259" key="6">
    <source>
        <dbReference type="PROSITE" id="PS51352"/>
    </source>
</evidence>
<dbReference type="AlphaFoldDB" id="A0A1T4TU33"/>
<keyword evidence="4" id="KW-0676">Redox-active center</keyword>
<dbReference type="Gene3D" id="3.40.30.10">
    <property type="entry name" value="Glutaredoxin"/>
    <property type="match status" value="1"/>
</dbReference>
<evidence type="ECO:0000256" key="2">
    <source>
        <dbReference type="ARBA" id="ARBA00022748"/>
    </source>
</evidence>
<reference evidence="8" key="1">
    <citation type="submission" date="2017-02" db="EMBL/GenBank/DDBJ databases">
        <authorList>
            <person name="Varghese N."/>
            <person name="Submissions S."/>
        </authorList>
    </citation>
    <scope>NUCLEOTIDE SEQUENCE [LARGE SCALE GENOMIC DNA]</scope>
    <source>
        <strain evidence="8">DSM 22224</strain>
    </source>
</reference>
<protein>
    <submittedName>
        <fullName evidence="7">Peroxiredoxin</fullName>
    </submittedName>
</protein>
<dbReference type="SUPFAM" id="SSF52833">
    <property type="entry name" value="Thioredoxin-like"/>
    <property type="match status" value="1"/>
</dbReference>
<evidence type="ECO:0000313" key="7">
    <source>
        <dbReference type="EMBL" id="SKA43967.1"/>
    </source>
</evidence>